<protein>
    <recommendedName>
        <fullName evidence="4">Uncharacterized AAA domain-containing protein ycf46</fullName>
    </recommendedName>
</protein>
<dbReference type="SMART" id="SM00382">
    <property type="entry name" value="AAA"/>
    <property type="match status" value="1"/>
</dbReference>
<dbReference type="Proteomes" id="UP000006048">
    <property type="component" value="Chromosome"/>
</dbReference>
<dbReference type="Gene3D" id="3.40.50.300">
    <property type="entry name" value="P-loop containing nucleotide triphosphate hydrolases"/>
    <property type="match status" value="1"/>
</dbReference>
<dbReference type="AlphaFoldDB" id="I4B3Q5"/>
<dbReference type="InterPro" id="IPR003959">
    <property type="entry name" value="ATPase_AAA_core"/>
</dbReference>
<dbReference type="CDD" id="cd19481">
    <property type="entry name" value="RecA-like_protease"/>
    <property type="match status" value="1"/>
</dbReference>
<dbReference type="HOGENOM" id="CLU_437284_0_0_12"/>
<proteinExistence type="inferred from homology"/>
<dbReference type="Gene3D" id="1.10.8.60">
    <property type="match status" value="1"/>
</dbReference>
<organism evidence="6 7">
    <name type="scientific">Turneriella parva (strain ATCC BAA-1111 / DSM 21527 / NCTC 11395 / H)</name>
    <name type="common">Leptospira parva</name>
    <dbReference type="NCBI Taxonomy" id="869212"/>
    <lineage>
        <taxon>Bacteria</taxon>
        <taxon>Pseudomonadati</taxon>
        <taxon>Spirochaetota</taxon>
        <taxon>Spirochaetia</taxon>
        <taxon>Leptospirales</taxon>
        <taxon>Leptospiraceae</taxon>
        <taxon>Turneriella</taxon>
    </lineage>
</organism>
<evidence type="ECO:0000259" key="5">
    <source>
        <dbReference type="SMART" id="SM00382"/>
    </source>
</evidence>
<name>I4B3Q5_TURPD</name>
<reference evidence="6 7" key="1">
    <citation type="submission" date="2012-06" db="EMBL/GenBank/DDBJ databases">
        <title>The complete chromosome of genome of Turneriella parva DSM 21527.</title>
        <authorList>
            <consortium name="US DOE Joint Genome Institute (JGI-PGF)"/>
            <person name="Lucas S."/>
            <person name="Han J."/>
            <person name="Lapidus A."/>
            <person name="Bruce D."/>
            <person name="Goodwin L."/>
            <person name="Pitluck S."/>
            <person name="Peters L."/>
            <person name="Kyrpides N."/>
            <person name="Mavromatis K."/>
            <person name="Ivanova N."/>
            <person name="Mikhailova N."/>
            <person name="Chertkov O."/>
            <person name="Detter J.C."/>
            <person name="Tapia R."/>
            <person name="Han C."/>
            <person name="Land M."/>
            <person name="Hauser L."/>
            <person name="Markowitz V."/>
            <person name="Cheng J.-F."/>
            <person name="Hugenholtz P."/>
            <person name="Woyke T."/>
            <person name="Wu D."/>
            <person name="Gronow S."/>
            <person name="Wellnitz S."/>
            <person name="Brambilla E."/>
            <person name="Klenk H.-P."/>
            <person name="Eisen J.A."/>
        </authorList>
    </citation>
    <scope>NUCLEOTIDE SEQUENCE [LARGE SCALE GENOMIC DNA]</scope>
    <source>
        <strain evidence="7">ATCC BAA-1111 / DSM 21527 / NCTC 11395 / H</strain>
    </source>
</reference>
<evidence type="ECO:0000256" key="4">
    <source>
        <dbReference type="ARBA" id="ARBA00040480"/>
    </source>
</evidence>
<keyword evidence="1" id="KW-0547">Nucleotide-binding</keyword>
<gene>
    <name evidence="6" type="ordered locus">Turpa_1264</name>
</gene>
<evidence type="ECO:0000256" key="2">
    <source>
        <dbReference type="ARBA" id="ARBA00022840"/>
    </source>
</evidence>
<evidence type="ECO:0000313" key="6">
    <source>
        <dbReference type="EMBL" id="AFM11912.1"/>
    </source>
</evidence>
<comment type="similarity">
    <text evidence="3">Belongs to the AAA ATPase family. Highly divergent.</text>
</comment>
<dbReference type="EMBL" id="CP002959">
    <property type="protein sequence ID" value="AFM11912.1"/>
    <property type="molecule type" value="Genomic_DNA"/>
</dbReference>
<keyword evidence="2" id="KW-0067">ATP-binding</keyword>
<feature type="domain" description="AAA+ ATPase" evidence="5">
    <location>
        <begin position="312"/>
        <end position="447"/>
    </location>
</feature>
<dbReference type="PANTHER" id="PTHR42960:SF1">
    <property type="entry name" value="YCF46 PROTEIN"/>
    <property type="match status" value="1"/>
</dbReference>
<dbReference type="GO" id="GO:0005524">
    <property type="term" value="F:ATP binding"/>
    <property type="evidence" value="ECO:0007669"/>
    <property type="project" value="UniProtKB-KW"/>
</dbReference>
<dbReference type="PANTHER" id="PTHR42960">
    <property type="entry name" value="YCF46 PROTEIN"/>
    <property type="match status" value="1"/>
</dbReference>
<dbReference type="InterPro" id="IPR027417">
    <property type="entry name" value="P-loop_NTPase"/>
</dbReference>
<dbReference type="PATRIC" id="fig|869212.3.peg.1253"/>
<dbReference type="SUPFAM" id="SSF52540">
    <property type="entry name" value="P-loop containing nucleoside triphosphate hydrolases"/>
    <property type="match status" value="1"/>
</dbReference>
<dbReference type="Pfam" id="PF00004">
    <property type="entry name" value="AAA"/>
    <property type="match status" value="1"/>
</dbReference>
<dbReference type="InterPro" id="IPR052381">
    <property type="entry name" value="AAA_domain_protein"/>
</dbReference>
<keyword evidence="7" id="KW-1185">Reference proteome</keyword>
<accession>I4B3Q5</accession>
<dbReference type="InterPro" id="IPR003593">
    <property type="entry name" value="AAA+_ATPase"/>
</dbReference>
<evidence type="ECO:0000256" key="3">
    <source>
        <dbReference type="ARBA" id="ARBA00038088"/>
    </source>
</evidence>
<evidence type="ECO:0000256" key="1">
    <source>
        <dbReference type="ARBA" id="ARBA00022741"/>
    </source>
</evidence>
<dbReference type="GO" id="GO:0016887">
    <property type="term" value="F:ATP hydrolysis activity"/>
    <property type="evidence" value="ECO:0007669"/>
    <property type="project" value="InterPro"/>
</dbReference>
<sequence length="570" mass="64041">MGENRFPPHRIFSDCCVMFLESVRGLIESGDTSAVMLTGNVRDVYAFDGKFGTLTELLRSQVFSGYDTVAEYDPQGGIQFADPKQRENYLRALSGYDAYHKTSYAQNPPKDPVQAFSILDNFARLHLIDKKSFCVIIHYLDQIIPTGLNNNNELRYLVIALDKWAQNLDFRRNKIRFVLIAPEVARLESFIAKNAFIEHVTIARPGLEERHNTISISHRINSVANGEEQSHKLAELTAGLTNRQVLEILSKKQTDEIQLRAIKKELISAECRGLLEIVEPKHSLSVVAGHEKVKEILSLTAEAIKLGKTQYLPMGFLICGPVGTGKTFITECFAHDAALPVVKFLNFRSQWQGETEANLEKIFNILKSIYPVAVMIDEADAFLGNRDAQGDSGVSMRVFASLAALMSDTSYRGKIIWFLMTSRPDLLPVDMKRQGRAEEHLALFHPQSGAEVDALYTSVCKRLKIASPLKELHQLLDKKRSYSGADIEAMMTRAALSASVRHKTELNAEIVKETITNFRSPEYPLAIELQTLVAVRECTHQDMVPEKYRGLAAADIEARINELLGMLRQR</sequence>
<dbReference type="STRING" id="869212.Turpa_1264"/>
<evidence type="ECO:0000313" key="7">
    <source>
        <dbReference type="Proteomes" id="UP000006048"/>
    </source>
</evidence>
<dbReference type="KEGG" id="tpx:Turpa_1264"/>